<name>A0A0C2E1S2_9BILA</name>
<gene>
    <name evidence="8" type="ORF">ANCDUO_00332</name>
</gene>
<dbReference type="InterPro" id="IPR045119">
    <property type="entry name" value="SUN1-5"/>
</dbReference>
<dbReference type="AlphaFoldDB" id="A0A0C2E1S2"/>
<dbReference type="PANTHER" id="PTHR12911">
    <property type="entry name" value="SAD1/UNC-84-LIKE PROTEIN-RELATED"/>
    <property type="match status" value="1"/>
</dbReference>
<dbReference type="InterPro" id="IPR012919">
    <property type="entry name" value="SUN_dom"/>
</dbReference>
<dbReference type="GO" id="GO:0043495">
    <property type="term" value="F:protein-membrane adaptor activity"/>
    <property type="evidence" value="ECO:0007669"/>
    <property type="project" value="TreeGrafter"/>
</dbReference>
<feature type="transmembrane region" description="Helical" evidence="6">
    <location>
        <begin position="327"/>
        <end position="350"/>
    </location>
</feature>
<dbReference type="Proteomes" id="UP000054047">
    <property type="component" value="Unassembled WGS sequence"/>
</dbReference>
<keyword evidence="9" id="KW-1185">Reference proteome</keyword>
<dbReference type="OrthoDB" id="342281at2759"/>
<dbReference type="Pfam" id="PF07738">
    <property type="entry name" value="Sad1_UNC"/>
    <property type="match status" value="1"/>
</dbReference>
<proteinExistence type="predicted"/>
<reference evidence="8 9" key="1">
    <citation type="submission" date="2013-12" db="EMBL/GenBank/DDBJ databases">
        <title>Draft genome of the parsitic nematode Ancylostoma duodenale.</title>
        <authorList>
            <person name="Mitreva M."/>
        </authorList>
    </citation>
    <scope>NUCLEOTIDE SEQUENCE [LARGE SCALE GENOMIC DNA]</scope>
    <source>
        <strain evidence="8 9">Zhejiang</strain>
    </source>
</reference>
<comment type="subcellular location">
    <subcellularLocation>
        <location evidence="1">Membrane</location>
    </subcellularLocation>
</comment>
<feature type="region of interest" description="Disordered" evidence="5">
    <location>
        <begin position="1"/>
        <end position="35"/>
    </location>
</feature>
<evidence type="ECO:0000313" key="8">
    <source>
        <dbReference type="EMBL" id="KIH69327.1"/>
    </source>
</evidence>
<feature type="transmembrane region" description="Helical" evidence="6">
    <location>
        <begin position="417"/>
        <end position="443"/>
    </location>
</feature>
<sequence>MSRASESPLEKMFRRRPSFKRPPIRDVHSPRLTDDEADQLTSPFLQSYNPDKPPAWEVPNINNNFLHISNQEYVQHAAPSIVCRCYESRTNPHLQLKHAGSDAFWTVIHVVCWALYTITLRPVKFLGLFLYDAVVGMVYLTRCIGESITDWVYEQIGNYRRSYRRRSLPGIVTATFLKLIYALISVLRYPVDLICRAFRAVNLTLTRRYYEILAANGRRMNNQAMIKKLRATNKATDLYNHWMLLRKAEQESAQRYEWSGDKYNPNDPDDPDTRFYNLRSRNVTLMDTDSEDDEIPRRRKTVRFDTVPSEVVPENSEFRKMSMAYRIATWLGSTASSVVYYMLYVAHLVVLCVKAPYRFVTGSDDSNYTTPSNSKEEVVLVGRHPRRRMIAGSDDSYDEFNQNLFMGPEPSPVVSRIISLCSTVLYAPCRAFLFIAFAVVDLFRWLHSRVRNVFAWLWDNSQSVVGTLSSRRRRWLWWLLPLFLLLLVLLSRQNNDDPLTTLGHRVSEMQDKLTNYAFSFVDSEGVYAKSINSIYDEYWRNGKIGNYGLLTRISAAASNAWFFVVTIIKTICGLFTAIVDQKMRLKIPTFNMPSVERTNWSSLYSVSTTQMAKYLPSAPNVSSWKSSAVDIATSAEKSFCNILSSIKAVGSSAVAVSQQVLLALFNLIAYPFHLLYDSVPEMLSWKSSALSAGSTAEKYFYSGLTGLASIGELGKSSEVKIDASTRQTTFAEREEVKEKQNIVYVPSPTTPIDEKKLIEKITAIVHAKMDQDLKMKLETELKTLKSSYEEKLLSLKAEKSRVDIDYSHLESLIRAAIYEYDSDKTGMFDFALESAGAHQAPAGQRPSCPKTFKIWAYKSEADMDTRVLLGDFTYDIKGPPLQFFVIKTQPDYPVKIIEMEVTSNYGAEYTSLYRLRVHGSLYKPGIE</sequence>
<protein>
    <submittedName>
        <fullName evidence="8">Sad1 / UNC-like protein</fullName>
    </submittedName>
</protein>
<evidence type="ECO:0000256" key="5">
    <source>
        <dbReference type="SAM" id="MobiDB-lite"/>
    </source>
</evidence>
<evidence type="ECO:0000256" key="4">
    <source>
        <dbReference type="ARBA" id="ARBA00023136"/>
    </source>
</evidence>
<dbReference type="Gene3D" id="2.60.120.260">
    <property type="entry name" value="Galactose-binding domain-like"/>
    <property type="match status" value="1"/>
</dbReference>
<evidence type="ECO:0000256" key="1">
    <source>
        <dbReference type="ARBA" id="ARBA00004370"/>
    </source>
</evidence>
<evidence type="ECO:0000256" key="6">
    <source>
        <dbReference type="SAM" id="Phobius"/>
    </source>
</evidence>
<dbReference type="PANTHER" id="PTHR12911:SF8">
    <property type="entry name" value="KLAROID PROTEIN-RELATED"/>
    <property type="match status" value="1"/>
</dbReference>
<keyword evidence="2 6" id="KW-0812">Transmembrane</keyword>
<dbReference type="GO" id="GO:0034993">
    <property type="term" value="C:meiotic nuclear membrane microtubule tethering complex"/>
    <property type="evidence" value="ECO:0007669"/>
    <property type="project" value="TreeGrafter"/>
</dbReference>
<keyword evidence="3 6" id="KW-1133">Transmembrane helix</keyword>
<accession>A0A0C2E1S2</accession>
<evidence type="ECO:0000259" key="7">
    <source>
        <dbReference type="PROSITE" id="PS51469"/>
    </source>
</evidence>
<feature type="domain" description="SUN" evidence="7">
    <location>
        <begin position="741"/>
        <end position="922"/>
    </location>
</feature>
<evidence type="ECO:0000313" key="9">
    <source>
        <dbReference type="Proteomes" id="UP000054047"/>
    </source>
</evidence>
<evidence type="ECO:0000256" key="2">
    <source>
        <dbReference type="ARBA" id="ARBA00022692"/>
    </source>
</evidence>
<evidence type="ECO:0000256" key="3">
    <source>
        <dbReference type="ARBA" id="ARBA00022989"/>
    </source>
</evidence>
<keyword evidence="4 6" id="KW-0472">Membrane</keyword>
<feature type="transmembrane region" description="Helical" evidence="6">
    <location>
        <begin position="560"/>
        <end position="579"/>
    </location>
</feature>
<dbReference type="EMBL" id="KN726178">
    <property type="protein sequence ID" value="KIH69327.1"/>
    <property type="molecule type" value="Genomic_DNA"/>
</dbReference>
<feature type="transmembrane region" description="Helical" evidence="6">
    <location>
        <begin position="475"/>
        <end position="492"/>
    </location>
</feature>
<organism evidence="8 9">
    <name type="scientific">Ancylostoma duodenale</name>
    <dbReference type="NCBI Taxonomy" id="51022"/>
    <lineage>
        <taxon>Eukaryota</taxon>
        <taxon>Metazoa</taxon>
        <taxon>Ecdysozoa</taxon>
        <taxon>Nematoda</taxon>
        <taxon>Chromadorea</taxon>
        <taxon>Rhabditida</taxon>
        <taxon>Rhabditina</taxon>
        <taxon>Rhabditomorpha</taxon>
        <taxon>Strongyloidea</taxon>
        <taxon>Ancylostomatidae</taxon>
        <taxon>Ancylostomatinae</taxon>
        <taxon>Ancylostoma</taxon>
    </lineage>
</organism>
<dbReference type="PROSITE" id="PS51469">
    <property type="entry name" value="SUN"/>
    <property type="match status" value="1"/>
</dbReference>
<feature type="compositionally biased region" description="Basic and acidic residues" evidence="5">
    <location>
        <begin position="23"/>
        <end position="34"/>
    </location>
</feature>